<evidence type="ECO:0000256" key="1">
    <source>
        <dbReference type="SAM" id="MobiDB-lite"/>
    </source>
</evidence>
<organism evidence="3">
    <name type="scientific">Schlesneria paludicola</name>
    <dbReference type="NCBI Taxonomy" id="360056"/>
    <lineage>
        <taxon>Bacteria</taxon>
        <taxon>Pseudomonadati</taxon>
        <taxon>Planctomycetota</taxon>
        <taxon>Planctomycetia</taxon>
        <taxon>Planctomycetales</taxon>
        <taxon>Planctomycetaceae</taxon>
        <taxon>Schlesneria</taxon>
    </lineage>
</organism>
<proteinExistence type="predicted"/>
<feature type="compositionally biased region" description="Pro residues" evidence="1">
    <location>
        <begin position="90"/>
        <end position="106"/>
    </location>
</feature>
<name>A0A7C2PIH4_9PLAN</name>
<keyword evidence="2" id="KW-0472">Membrane</keyword>
<accession>A0A7C2PIH4</accession>
<evidence type="ECO:0000313" key="3">
    <source>
        <dbReference type="EMBL" id="HEN16517.1"/>
    </source>
</evidence>
<gene>
    <name evidence="3" type="ORF">ENQ76_13735</name>
</gene>
<comment type="caution">
    <text evidence="3">The sequence shown here is derived from an EMBL/GenBank/DDBJ whole genome shotgun (WGS) entry which is preliminary data.</text>
</comment>
<evidence type="ECO:0000256" key="2">
    <source>
        <dbReference type="SAM" id="Phobius"/>
    </source>
</evidence>
<feature type="transmembrane region" description="Helical" evidence="2">
    <location>
        <begin position="6"/>
        <end position="30"/>
    </location>
</feature>
<keyword evidence="2" id="KW-1133">Transmembrane helix</keyword>
<dbReference type="EMBL" id="DSOK01000378">
    <property type="protein sequence ID" value="HEN16517.1"/>
    <property type="molecule type" value="Genomic_DNA"/>
</dbReference>
<feature type="region of interest" description="Disordered" evidence="1">
    <location>
        <begin position="79"/>
        <end position="106"/>
    </location>
</feature>
<dbReference type="AlphaFoldDB" id="A0A7C2PIH4"/>
<sequence>MSSNTIVSVLILLFYLVACAGMAAGFAILWQIRNNGWKLAEPAVIQSRWRMLRPWMLVGAVIGLLMGMAVVVLQHSPLPSSPATPEAMTSPPPVQSKPPGVKPPAD</sequence>
<reference evidence="3" key="1">
    <citation type="journal article" date="2020" name="mSystems">
        <title>Genome- and Community-Level Interaction Insights into Carbon Utilization and Element Cycling Functions of Hydrothermarchaeota in Hydrothermal Sediment.</title>
        <authorList>
            <person name="Zhou Z."/>
            <person name="Liu Y."/>
            <person name="Xu W."/>
            <person name="Pan J."/>
            <person name="Luo Z.H."/>
            <person name="Li M."/>
        </authorList>
    </citation>
    <scope>NUCLEOTIDE SEQUENCE [LARGE SCALE GENOMIC DNA]</scope>
    <source>
        <strain evidence="3">SpSt-339</strain>
    </source>
</reference>
<protein>
    <submittedName>
        <fullName evidence="3">Uncharacterized protein</fullName>
    </submittedName>
</protein>
<keyword evidence="2" id="KW-0812">Transmembrane</keyword>
<feature type="transmembrane region" description="Helical" evidence="2">
    <location>
        <begin position="51"/>
        <end position="73"/>
    </location>
</feature>